<dbReference type="InterPro" id="IPR038765">
    <property type="entry name" value="Papain-like_cys_pep_sf"/>
</dbReference>
<evidence type="ECO:0008006" key="3">
    <source>
        <dbReference type="Google" id="ProtNLM"/>
    </source>
</evidence>
<dbReference type="AlphaFoldDB" id="A0A1U7CKV3"/>
<keyword evidence="2" id="KW-1185">Reference proteome</keyword>
<sequence length="282" mass="32087">MLGLLFLIIPWFTDAPEEREMTERMVPHGFHGNYWGPQATKARQEGRLPEISITPPMKRWDEWGRKVLRNGDILFRMGDARLMHGYFPMSRFLANASGSKFSHTAIVSIEKEGPVVYDTTRTSVSRQPFCVWMLDNVGNFGVKRLRSEHREAVPRVIEFCQTVFAKQLPFDYDLNLDDKALYCVEMTEKAYRYAGLKLSDPIKLGDMERASEFPLAIMGIATASQYFLDDPLTLEKEVFFPGNERHGIWSSPKLEVVVPPTFTPGYPYMADHGLPAVAASAN</sequence>
<dbReference type="KEGG" id="pbor:BSF38_00985"/>
<proteinExistence type="predicted"/>
<gene>
    <name evidence="1" type="ORF">BSF38_00985</name>
</gene>
<organism evidence="1 2">
    <name type="scientific">Paludisphaera borealis</name>
    <dbReference type="NCBI Taxonomy" id="1387353"/>
    <lineage>
        <taxon>Bacteria</taxon>
        <taxon>Pseudomonadati</taxon>
        <taxon>Planctomycetota</taxon>
        <taxon>Planctomycetia</taxon>
        <taxon>Isosphaerales</taxon>
        <taxon>Isosphaeraceae</taxon>
        <taxon>Paludisphaera</taxon>
    </lineage>
</organism>
<dbReference type="Proteomes" id="UP000186309">
    <property type="component" value="Chromosome"/>
</dbReference>
<name>A0A1U7CKV3_9BACT</name>
<accession>A0A1U7CKV3</accession>
<protein>
    <recommendedName>
        <fullName evidence="3">Permuted papain-like amidase YaeF/Yiix C92 family enzyme</fullName>
    </recommendedName>
</protein>
<dbReference type="EMBL" id="CP019082">
    <property type="protein sequence ID" value="APW59559.1"/>
    <property type="molecule type" value="Genomic_DNA"/>
</dbReference>
<dbReference type="InterPro" id="IPR024453">
    <property type="entry name" value="Peptidase_C92"/>
</dbReference>
<dbReference type="OrthoDB" id="252128at2"/>
<dbReference type="Pfam" id="PF05708">
    <property type="entry name" value="Peptidase_C92"/>
    <property type="match status" value="1"/>
</dbReference>
<dbReference type="Gene3D" id="3.90.1720.10">
    <property type="entry name" value="endopeptidase domain like (from Nostoc punctiforme)"/>
    <property type="match status" value="1"/>
</dbReference>
<dbReference type="SUPFAM" id="SSF54001">
    <property type="entry name" value="Cysteine proteinases"/>
    <property type="match status" value="1"/>
</dbReference>
<reference evidence="2" key="1">
    <citation type="submission" date="2016-12" db="EMBL/GenBank/DDBJ databases">
        <title>Comparative genomics of four Isosphaeraceae planctomycetes: a common pool of plasmids and glycoside hydrolase genes.</title>
        <authorList>
            <person name="Ivanova A."/>
        </authorList>
    </citation>
    <scope>NUCLEOTIDE SEQUENCE [LARGE SCALE GENOMIC DNA]</scope>
    <source>
        <strain evidence="2">PX4</strain>
    </source>
</reference>
<evidence type="ECO:0000313" key="2">
    <source>
        <dbReference type="Proteomes" id="UP000186309"/>
    </source>
</evidence>
<evidence type="ECO:0000313" key="1">
    <source>
        <dbReference type="EMBL" id="APW59559.1"/>
    </source>
</evidence>